<dbReference type="RefSeq" id="WP_184789649.1">
    <property type="nucleotide sequence ID" value="NZ_BONT01000058.1"/>
</dbReference>
<keyword evidence="1" id="KW-0560">Oxidoreductase</keyword>
<dbReference type="SUPFAM" id="SSF54593">
    <property type="entry name" value="Glyoxalase/Bleomycin resistance protein/Dihydroxybiphenyl dioxygenase"/>
    <property type="match status" value="1"/>
</dbReference>
<keyword evidence="1" id="KW-0223">Dioxygenase</keyword>
<evidence type="ECO:0000313" key="1">
    <source>
        <dbReference type="EMBL" id="MBB6036810.1"/>
    </source>
</evidence>
<comment type="caution">
    <text evidence="1">The sequence shown here is derived from an EMBL/GenBank/DDBJ whole genome shotgun (WGS) entry which is preliminary data.</text>
</comment>
<organism evidence="1 2">
    <name type="scientific">Phytomonospora endophytica</name>
    <dbReference type="NCBI Taxonomy" id="714109"/>
    <lineage>
        <taxon>Bacteria</taxon>
        <taxon>Bacillati</taxon>
        <taxon>Actinomycetota</taxon>
        <taxon>Actinomycetes</taxon>
        <taxon>Micromonosporales</taxon>
        <taxon>Micromonosporaceae</taxon>
        <taxon>Phytomonospora</taxon>
    </lineage>
</organism>
<sequence length="237" mass="25827">MNEAIIRANEMTVPVLACTSAEETLEFYRALGFASAYAQTRPYLYLILRWSGMELHFGKPLSGVDTAGGDVGGCVVMVDAVAPYHAAFTEAMRAKYGKVPATGRPRITRHRPGASRFTLVDPAGNKVVFVQRDEPLELDYGGSRKLKGLARALDNARVLREFKNDDRAASRALRSALRRHGDEATAVERALALTVLIELAIALGEDAEIGAWSRRLAEIPLTGEERARVDDGVTPGF</sequence>
<keyword evidence="2" id="KW-1185">Reference proteome</keyword>
<dbReference type="GO" id="GO:0051213">
    <property type="term" value="F:dioxygenase activity"/>
    <property type="evidence" value="ECO:0007669"/>
    <property type="project" value="UniProtKB-KW"/>
</dbReference>
<accession>A0A841FXW4</accession>
<dbReference type="GO" id="GO:0016829">
    <property type="term" value="F:lyase activity"/>
    <property type="evidence" value="ECO:0007669"/>
    <property type="project" value="UniProtKB-KW"/>
</dbReference>
<dbReference type="EMBL" id="JACHGT010000010">
    <property type="protein sequence ID" value="MBB6036810.1"/>
    <property type="molecule type" value="Genomic_DNA"/>
</dbReference>
<proteinExistence type="predicted"/>
<reference evidence="1 2" key="1">
    <citation type="submission" date="2020-08" db="EMBL/GenBank/DDBJ databases">
        <title>Genomic Encyclopedia of Type Strains, Phase IV (KMG-IV): sequencing the most valuable type-strain genomes for metagenomic binning, comparative biology and taxonomic classification.</title>
        <authorList>
            <person name="Goeker M."/>
        </authorList>
    </citation>
    <scope>NUCLEOTIDE SEQUENCE [LARGE SCALE GENOMIC DNA]</scope>
    <source>
        <strain evidence="1 2">YIM 65646</strain>
    </source>
</reference>
<name>A0A841FXW4_9ACTN</name>
<dbReference type="InterPro" id="IPR029068">
    <property type="entry name" value="Glyas_Bleomycin-R_OHBP_Dase"/>
</dbReference>
<keyword evidence="1" id="KW-0456">Lyase</keyword>
<gene>
    <name evidence="1" type="ORF">HNR73_004683</name>
</gene>
<protein>
    <submittedName>
        <fullName evidence="1">Catechol 2,3-dioxygenase-like lactoylglutathione lyase family enzyme</fullName>
    </submittedName>
</protein>
<dbReference type="AlphaFoldDB" id="A0A841FXW4"/>
<dbReference type="Proteomes" id="UP000548476">
    <property type="component" value="Unassembled WGS sequence"/>
</dbReference>
<dbReference type="Gene3D" id="3.10.180.10">
    <property type="entry name" value="2,3-Dihydroxybiphenyl 1,2-Dioxygenase, domain 1"/>
    <property type="match status" value="1"/>
</dbReference>
<evidence type="ECO:0000313" key="2">
    <source>
        <dbReference type="Proteomes" id="UP000548476"/>
    </source>
</evidence>